<dbReference type="PANTHER" id="PTHR43527">
    <property type="entry name" value="4-DIPHOSPHOCYTIDYL-2-C-METHYL-D-ERYTHRITOL KINASE, CHLOROPLASTIC"/>
    <property type="match status" value="1"/>
</dbReference>
<dbReference type="InterPro" id="IPR014721">
    <property type="entry name" value="Ribsml_uS5_D2-typ_fold_subgr"/>
</dbReference>
<comment type="function">
    <text evidence="10">Catalyzes the phosphorylation of the position 2 hydroxy group of 4-diphosphocytidyl-2C-methyl-D-erythritol.</text>
</comment>
<protein>
    <recommendedName>
        <fullName evidence="3 10">4-diphosphocytidyl-2-C-methyl-D-erythritol kinase</fullName>
        <shortName evidence="10">CMK</shortName>
        <ecNumber evidence="2 10">2.7.1.148</ecNumber>
    </recommendedName>
    <alternativeName>
        <fullName evidence="9 10">4-(cytidine-5'-diphospho)-2-C-methyl-D-erythritol kinase</fullName>
    </alternativeName>
</protein>
<dbReference type="Proteomes" id="UP000093070">
    <property type="component" value="Chromosome"/>
</dbReference>
<feature type="domain" description="GHMP kinase C-terminal" evidence="12">
    <location>
        <begin position="194"/>
        <end position="259"/>
    </location>
</feature>
<evidence type="ECO:0000259" key="12">
    <source>
        <dbReference type="Pfam" id="PF08544"/>
    </source>
</evidence>
<dbReference type="PATRIC" id="fig|118101.4.peg.166"/>
<dbReference type="InterPro" id="IPR006204">
    <property type="entry name" value="GHMP_kinase_N_dom"/>
</dbReference>
<keyword evidence="7 10" id="KW-0067">ATP-binding</keyword>
<evidence type="ECO:0000313" key="13">
    <source>
        <dbReference type="EMBL" id="ANZ22401.1"/>
    </source>
</evidence>
<evidence type="ECO:0000256" key="5">
    <source>
        <dbReference type="ARBA" id="ARBA00022741"/>
    </source>
</evidence>
<reference evidence="13 14" key="1">
    <citation type="submission" date="2015-11" db="EMBL/GenBank/DDBJ databases">
        <title>The complete genome of Buchnera aphidicola from Diuraphis noxia biotype SAM.</title>
        <authorList>
            <person name="Burger N.F.V."/>
            <person name="Oberholster A.-M."/>
        </authorList>
    </citation>
    <scope>NUCLEOTIDE SEQUENCE [LARGE SCALE GENOMIC DNA]</scope>
    <source>
        <strain evidence="13">SAM</strain>
    </source>
</reference>
<evidence type="ECO:0000256" key="1">
    <source>
        <dbReference type="ARBA" id="ARBA00009684"/>
    </source>
</evidence>
<evidence type="ECO:0000256" key="9">
    <source>
        <dbReference type="ARBA" id="ARBA00032554"/>
    </source>
</evidence>
<organism evidence="13 14">
    <name type="scientific">Buchnera aphidicola subsp. Diuraphis noxia</name>
    <dbReference type="NCBI Taxonomy" id="118101"/>
    <lineage>
        <taxon>Bacteria</taxon>
        <taxon>Pseudomonadati</taxon>
        <taxon>Pseudomonadota</taxon>
        <taxon>Gammaproteobacteria</taxon>
        <taxon>Enterobacterales</taxon>
        <taxon>Erwiniaceae</taxon>
        <taxon>Buchnera</taxon>
    </lineage>
</organism>
<dbReference type="EMBL" id="CP013259">
    <property type="protein sequence ID" value="ANZ22401.1"/>
    <property type="molecule type" value="Genomic_DNA"/>
</dbReference>
<evidence type="ECO:0000313" key="14">
    <source>
        <dbReference type="Proteomes" id="UP000093070"/>
    </source>
</evidence>
<accession>A0A1B2H850</accession>
<dbReference type="Gene3D" id="3.30.70.890">
    <property type="entry name" value="GHMP kinase, C-terminal domain"/>
    <property type="match status" value="1"/>
</dbReference>
<dbReference type="SUPFAM" id="SSF55060">
    <property type="entry name" value="GHMP Kinase, C-terminal domain"/>
    <property type="match status" value="1"/>
</dbReference>
<dbReference type="GO" id="GO:0050515">
    <property type="term" value="F:4-(cytidine 5'-diphospho)-2-C-methyl-D-erythritol kinase activity"/>
    <property type="evidence" value="ECO:0007669"/>
    <property type="project" value="UniProtKB-UniRule"/>
</dbReference>
<evidence type="ECO:0000256" key="4">
    <source>
        <dbReference type="ARBA" id="ARBA00022679"/>
    </source>
</evidence>
<comment type="subunit">
    <text evidence="10">Homodimer.</text>
</comment>
<dbReference type="UniPathway" id="UPA00056">
    <property type="reaction ID" value="UER00094"/>
</dbReference>
<sequence length="291" mass="32956">MIYTWPSPAKINRFLYITGIRPDGYHYIQTLFQFLDYSDTLKIIPNQKGTIKLFTKKKSLINIKNTIIIAANLLKKKALLYKKTNSYNLGATIFLNKKIPIGSGLGGGSSNAATVLIVLNKLWNTQFTLKELALFGLEIGADVPFFVMGNTAIGEGIGEILYPIKKKEKWYLLVYPDIKILTKDVFSSPCLTKRKSKQSIKQLLKLNFTNDLEYIVTKKFTKIKKLILKLSKYAPSRITGTGSCIFSEFQNKQSAKKAFLLLPKNTKKIIVKGTNISPLHSLIYKRKNISY</sequence>
<dbReference type="Gene3D" id="3.30.230.10">
    <property type="match status" value="1"/>
</dbReference>
<dbReference type="RefSeq" id="WP_075433223.1">
    <property type="nucleotide sequence ID" value="NZ_CP013259.1"/>
</dbReference>
<dbReference type="InterPro" id="IPR013750">
    <property type="entry name" value="GHMP_kinase_C_dom"/>
</dbReference>
<feature type="binding site" evidence="10">
    <location>
        <begin position="100"/>
        <end position="110"/>
    </location>
    <ligand>
        <name>ATP</name>
        <dbReference type="ChEBI" id="CHEBI:30616"/>
    </ligand>
</feature>
<dbReference type="InterPro" id="IPR020568">
    <property type="entry name" value="Ribosomal_Su5_D2-typ_SF"/>
</dbReference>
<dbReference type="OrthoDB" id="9809438at2"/>
<evidence type="ECO:0000256" key="2">
    <source>
        <dbReference type="ARBA" id="ARBA00012052"/>
    </source>
</evidence>
<keyword evidence="6 10" id="KW-0418">Kinase</keyword>
<dbReference type="GO" id="GO:0016114">
    <property type="term" value="P:terpenoid biosynthetic process"/>
    <property type="evidence" value="ECO:0007669"/>
    <property type="project" value="UniProtKB-UniRule"/>
</dbReference>
<dbReference type="GO" id="GO:0019288">
    <property type="term" value="P:isopentenyl diphosphate biosynthetic process, methylerythritol 4-phosphate pathway"/>
    <property type="evidence" value="ECO:0007669"/>
    <property type="project" value="UniProtKB-UniRule"/>
</dbReference>
<feature type="active site" evidence="10">
    <location>
        <position position="10"/>
    </location>
</feature>
<dbReference type="NCBIfam" id="TIGR00154">
    <property type="entry name" value="ispE"/>
    <property type="match status" value="1"/>
</dbReference>
<keyword evidence="5 10" id="KW-0547">Nucleotide-binding</keyword>
<dbReference type="SUPFAM" id="SSF54211">
    <property type="entry name" value="Ribosomal protein S5 domain 2-like"/>
    <property type="match status" value="1"/>
</dbReference>
<comment type="similarity">
    <text evidence="1 10">Belongs to the GHMP kinase family. IspE subfamily.</text>
</comment>
<dbReference type="AlphaFoldDB" id="A0A1B2H850"/>
<feature type="domain" description="GHMP kinase N-terminal" evidence="11">
    <location>
        <begin position="72"/>
        <end position="149"/>
    </location>
</feature>
<gene>
    <name evidence="10" type="primary">ispE</name>
    <name evidence="13" type="ORF">ATN01_00855</name>
</gene>
<evidence type="ECO:0000256" key="7">
    <source>
        <dbReference type="ARBA" id="ARBA00022840"/>
    </source>
</evidence>
<feature type="active site" evidence="10">
    <location>
        <position position="142"/>
    </location>
</feature>
<dbReference type="InterPro" id="IPR004424">
    <property type="entry name" value="IspE"/>
</dbReference>
<dbReference type="STRING" id="118101.ATN01_00855"/>
<dbReference type="Pfam" id="PF00288">
    <property type="entry name" value="GHMP_kinases_N"/>
    <property type="match status" value="1"/>
</dbReference>
<evidence type="ECO:0000259" key="11">
    <source>
        <dbReference type="Pfam" id="PF00288"/>
    </source>
</evidence>
<dbReference type="GO" id="GO:0005524">
    <property type="term" value="F:ATP binding"/>
    <property type="evidence" value="ECO:0007669"/>
    <property type="project" value="UniProtKB-UniRule"/>
</dbReference>
<dbReference type="PIRSF" id="PIRSF010376">
    <property type="entry name" value="IspE"/>
    <property type="match status" value="1"/>
</dbReference>
<evidence type="ECO:0000256" key="8">
    <source>
        <dbReference type="ARBA" id="ARBA00023229"/>
    </source>
</evidence>
<comment type="pathway">
    <text evidence="10">Isoprenoid biosynthesis; isopentenyl diphosphate biosynthesis via DXP pathway; isopentenyl diphosphate from 1-deoxy-D-xylulose 5-phosphate: step 3/6.</text>
</comment>
<evidence type="ECO:0000256" key="10">
    <source>
        <dbReference type="HAMAP-Rule" id="MF_00061"/>
    </source>
</evidence>
<name>A0A1B2H850_BUCDN</name>
<dbReference type="Pfam" id="PF08544">
    <property type="entry name" value="GHMP_kinases_C"/>
    <property type="match status" value="1"/>
</dbReference>
<keyword evidence="8 10" id="KW-0414">Isoprene biosynthesis</keyword>
<evidence type="ECO:0000256" key="6">
    <source>
        <dbReference type="ARBA" id="ARBA00022777"/>
    </source>
</evidence>
<keyword evidence="4 10" id="KW-0808">Transferase</keyword>
<proteinExistence type="inferred from homology"/>
<dbReference type="PANTHER" id="PTHR43527:SF2">
    <property type="entry name" value="4-DIPHOSPHOCYTIDYL-2-C-METHYL-D-ERYTHRITOL KINASE, CHLOROPLASTIC"/>
    <property type="match status" value="1"/>
</dbReference>
<dbReference type="InterPro" id="IPR036554">
    <property type="entry name" value="GHMP_kinase_C_sf"/>
</dbReference>
<comment type="catalytic activity">
    <reaction evidence="10">
        <text>4-CDP-2-C-methyl-D-erythritol + ATP = 4-CDP-2-C-methyl-D-erythritol 2-phosphate + ADP + H(+)</text>
        <dbReference type="Rhea" id="RHEA:18437"/>
        <dbReference type="ChEBI" id="CHEBI:15378"/>
        <dbReference type="ChEBI" id="CHEBI:30616"/>
        <dbReference type="ChEBI" id="CHEBI:57823"/>
        <dbReference type="ChEBI" id="CHEBI:57919"/>
        <dbReference type="ChEBI" id="CHEBI:456216"/>
        <dbReference type="EC" id="2.7.1.148"/>
    </reaction>
</comment>
<dbReference type="EC" id="2.7.1.148" evidence="2 10"/>
<evidence type="ECO:0000256" key="3">
    <source>
        <dbReference type="ARBA" id="ARBA00017473"/>
    </source>
</evidence>
<dbReference type="HAMAP" id="MF_00061">
    <property type="entry name" value="IspE"/>
    <property type="match status" value="1"/>
</dbReference>